<dbReference type="Proteomes" id="UP001560296">
    <property type="component" value="Unassembled WGS sequence"/>
</dbReference>
<keyword evidence="4" id="KW-1185">Reference proteome</keyword>
<keyword evidence="2" id="KW-0472">Membrane</keyword>
<organism evidence="3 4">
    <name type="scientific">Pseudomonas zhanjiangensis</name>
    <dbReference type="NCBI Taxonomy" id="3239015"/>
    <lineage>
        <taxon>Bacteria</taxon>
        <taxon>Pseudomonadati</taxon>
        <taxon>Pseudomonadota</taxon>
        <taxon>Gammaproteobacteria</taxon>
        <taxon>Pseudomonadales</taxon>
        <taxon>Pseudomonadaceae</taxon>
        <taxon>Pseudomonas</taxon>
    </lineage>
</organism>
<gene>
    <name evidence="3" type="ORF">AB5S05_07040</name>
</gene>
<name>A0ABV3YSQ8_9PSED</name>
<feature type="transmembrane region" description="Helical" evidence="2">
    <location>
        <begin position="188"/>
        <end position="209"/>
    </location>
</feature>
<dbReference type="PANTHER" id="PTHR34980">
    <property type="entry name" value="INNER MEMBRANE PROTEIN-RELATED-RELATED"/>
    <property type="match status" value="1"/>
</dbReference>
<evidence type="ECO:0000256" key="2">
    <source>
        <dbReference type="SAM" id="Phobius"/>
    </source>
</evidence>
<evidence type="ECO:0000313" key="4">
    <source>
        <dbReference type="Proteomes" id="UP001560296"/>
    </source>
</evidence>
<evidence type="ECO:0000256" key="1">
    <source>
        <dbReference type="SAM" id="MobiDB-lite"/>
    </source>
</evidence>
<reference evidence="3 4" key="1">
    <citation type="submission" date="2024-07" db="EMBL/GenBank/DDBJ databases">
        <authorList>
            <person name="Li M."/>
        </authorList>
    </citation>
    <scope>NUCLEOTIDE SEQUENCE [LARGE SCALE GENOMIC DNA]</scope>
    <source>
        <strain evidence="3 4">25A3E</strain>
    </source>
</reference>
<feature type="transmembrane region" description="Helical" evidence="2">
    <location>
        <begin position="248"/>
        <end position="271"/>
    </location>
</feature>
<feature type="transmembrane region" description="Helical" evidence="2">
    <location>
        <begin position="291"/>
        <end position="313"/>
    </location>
</feature>
<feature type="transmembrane region" description="Helical" evidence="2">
    <location>
        <begin position="215"/>
        <end position="236"/>
    </location>
</feature>
<proteinExistence type="predicted"/>
<keyword evidence="2" id="KW-1133">Transmembrane helix</keyword>
<keyword evidence="2" id="KW-0812">Transmembrane</keyword>
<dbReference type="PANTHER" id="PTHR34980:SF3">
    <property type="entry name" value="BLR8105 PROTEIN"/>
    <property type="match status" value="1"/>
</dbReference>
<dbReference type="EMBL" id="JBFTEG010000004">
    <property type="protein sequence ID" value="MEX6501813.1"/>
    <property type="molecule type" value="Genomic_DNA"/>
</dbReference>
<dbReference type="Pfam" id="PF05656">
    <property type="entry name" value="DUF805"/>
    <property type="match status" value="1"/>
</dbReference>
<sequence>MTQARFKIVFAGELMPEVALETAKDNLARLFKSDPSRIDQLFSGSNIAIKRDLHEHEADQYLAALQRAGAKARKEPEAGAGLSLVDSEDHPPANTAAPTADPATMICPKCDHAQAKGPECVACGIIIDKFLARQAQQPSLTVSTTTPQAAGAANSPYASPQSAVGEVLPEFGELEVFSIEGRIGRLRYLAWSLVLMLAGLALLGVASMGLAISQIVGGILLALVVIGMVVVSVQIAAQRLHDIGWSAWLWLLNLVPVVGGVFALLLLVVPGDSGANRFGPPPPPNSRAVKLLAWLWLLVPVLGIVAAITIPAYQDYMTRAGL</sequence>
<evidence type="ECO:0000313" key="3">
    <source>
        <dbReference type="EMBL" id="MEX6501813.1"/>
    </source>
</evidence>
<feature type="region of interest" description="Disordered" evidence="1">
    <location>
        <begin position="72"/>
        <end position="99"/>
    </location>
</feature>
<dbReference type="RefSeq" id="WP_369286792.1">
    <property type="nucleotide sequence ID" value="NZ_JBFTEG010000004.1"/>
</dbReference>
<protein>
    <submittedName>
        <fullName evidence="3">DUF805 domain-containing protein</fullName>
    </submittedName>
</protein>
<dbReference type="InterPro" id="IPR008523">
    <property type="entry name" value="DUF805"/>
</dbReference>
<accession>A0ABV3YSQ8</accession>
<comment type="caution">
    <text evidence="3">The sequence shown here is derived from an EMBL/GenBank/DDBJ whole genome shotgun (WGS) entry which is preliminary data.</text>
</comment>